<feature type="binding site" evidence="3">
    <location>
        <begin position="218"/>
        <end position="219"/>
    </location>
    <ligand>
        <name>substrate</name>
    </ligand>
</feature>
<dbReference type="Gene3D" id="3.30.1330.180">
    <property type="entry name" value="Cyanuric acid hydrolase/Barbiturase, RU B"/>
    <property type="match status" value="1"/>
</dbReference>
<dbReference type="AlphaFoldDB" id="A0A1J7INT8"/>
<accession>A0A1J7INT8</accession>
<name>A0A1J7INT8_9PEZI</name>
<feature type="active site" description="Nucleophile" evidence="3">
    <location>
        <position position="218"/>
    </location>
</feature>
<dbReference type="InterPro" id="IPR014086">
    <property type="entry name" value="AtzD/Barbiturase"/>
</dbReference>
<feature type="binding site" evidence="3">
    <location>
        <position position="174"/>
    </location>
    <ligand>
        <name>substrate</name>
    </ligand>
</feature>
<feature type="binding site" evidence="3">
    <location>
        <position position="331"/>
    </location>
    <ligand>
        <name>Mg(2+)</name>
        <dbReference type="ChEBI" id="CHEBI:18420"/>
        <note>structural</note>
    </ligand>
</feature>
<feature type="binding site" evidence="3">
    <location>
        <position position="335"/>
    </location>
    <ligand>
        <name>Mg(2+)</name>
        <dbReference type="ChEBI" id="CHEBI:18420"/>
        <note>structural</note>
    </ligand>
</feature>
<feature type="binding site" evidence="3">
    <location>
        <position position="278"/>
    </location>
    <ligand>
        <name>Mg(2+)</name>
        <dbReference type="ChEBI" id="CHEBI:18420"/>
        <note>structural</note>
    </ligand>
</feature>
<dbReference type="EC" id="3.5.2.15" evidence="3"/>
<dbReference type="NCBIfam" id="TIGR02714">
    <property type="entry name" value="amido_AtzD_TrzD"/>
    <property type="match status" value="1"/>
</dbReference>
<evidence type="ECO:0000313" key="5">
    <source>
        <dbReference type="Proteomes" id="UP000182658"/>
    </source>
</evidence>
<feature type="region of interest" description="RU C" evidence="3">
    <location>
        <begin position="240"/>
        <end position="345"/>
    </location>
</feature>
<comment type="domain">
    <text evidence="3">The monomer structure is formed from three repeating units (RUs) that share the same structure as one another. The monomer, the active site and substrate all possess threefold rotational symmetry, to the extent that the active site possesses three potential Ser-Lys catalytic dyads. It is possible that any or all of the three active-site serines may act as nucleophile (albeit only one can do so per catalytic cycle).</text>
</comment>
<comment type="subunit">
    <text evidence="3">Homotetramer.</text>
</comment>
<evidence type="ECO:0000256" key="3">
    <source>
        <dbReference type="HAMAP-Rule" id="MF_01989"/>
    </source>
</evidence>
<dbReference type="GO" id="GO:0046872">
    <property type="term" value="F:metal ion binding"/>
    <property type="evidence" value="ECO:0007669"/>
    <property type="project" value="UniProtKB-UniRule"/>
</dbReference>
<comment type="function">
    <text evidence="3">Responsible for the hydrolysis of cyanuric acid, an intermediate formed during catabolism of s-triazine based compounds in herbicides such as atrazine and polymers such as melamine. Catalyzes the hydrolytic opening of the s-triazine ring of cyanuric acid (2,4,6-trihydroxy-s-triazine) to yield carbon dioxide and carboxybiuret, which spontaneously decarboxylates to biuret.</text>
</comment>
<dbReference type="UniPathway" id="UPA00008">
    <property type="reaction ID" value="UER00502"/>
</dbReference>
<evidence type="ECO:0000256" key="2">
    <source>
        <dbReference type="ARBA" id="ARBA00022801"/>
    </source>
</evidence>
<feature type="binding site" evidence="3">
    <location>
        <begin position="71"/>
        <end position="72"/>
    </location>
    <ligand>
        <name>substrate</name>
    </ligand>
</feature>
<keyword evidence="3" id="KW-0460">Magnesium</keyword>
<dbReference type="Proteomes" id="UP000182658">
    <property type="component" value="Unassembled WGS sequence"/>
</dbReference>
<sequence>MSAVNILKFGISSPGDTSPLAELKRAGYDPSQILAVIGKTEGNGCVNDFSRTLAAVAWEPLIPKDAITIFSGGTEGVLSPHVTFVVREAGGANTGLVAAVTRTRAFKPHEIGTRTQAAGVADEVGRVLDRPGFGDAKLVLVKCPLLTSAKIDAIKVQGRVPLTTDTYESMALSRYACAVGIEAALTYIKDKDDRHSDSVLDSLDNKDSPIWSDYASCSSGAELEDCHILVLGTSPVPGKIRAISSTMRDAIDATPILTALETIRQEGGEVLQVFAKAEADPSGAIRGRRHTMSTDSDIHGTRHARAAVGGLIAGLTGDTQIYVSGGAEGQGPPGGGSLCVVYRVP</sequence>
<feature type="binding site" evidence="3">
    <location>
        <position position="330"/>
    </location>
    <ligand>
        <name>Mg(2+)</name>
        <dbReference type="ChEBI" id="CHEBI:18420"/>
        <note>structural</note>
    </ligand>
</feature>
<feature type="binding site" evidence="3">
    <location>
        <position position="305"/>
    </location>
    <ligand>
        <name>substrate</name>
    </ligand>
</feature>
<feature type="binding site" evidence="3">
    <location>
        <position position="332"/>
    </location>
    <ligand>
        <name>Mg(2+)</name>
        <dbReference type="ChEBI" id="CHEBI:18420"/>
        <note>structural</note>
    </ligand>
</feature>
<keyword evidence="2 3" id="KW-0378">Hydrolase</keyword>
<dbReference type="Gene3D" id="3.30.1330.170">
    <property type="entry name" value="Cyanuric acid hydrolase/Barbiturase, RU A"/>
    <property type="match status" value="1"/>
</dbReference>
<dbReference type="InterPro" id="IPR043008">
    <property type="entry name" value="AtzD/Barbiturase_RUA"/>
</dbReference>
<keyword evidence="5" id="KW-1185">Reference proteome</keyword>
<dbReference type="InterPro" id="IPR043007">
    <property type="entry name" value="AtzD/Barbiturase_RUC"/>
</dbReference>
<evidence type="ECO:0000256" key="1">
    <source>
        <dbReference type="ARBA" id="ARBA00010947"/>
    </source>
</evidence>
<dbReference type="InterPro" id="IPR043006">
    <property type="entry name" value="AtzD/Barbiturase_RUB"/>
</dbReference>
<dbReference type="Pfam" id="PF09663">
    <property type="entry name" value="Amido_AtzD_TrzD"/>
    <property type="match status" value="1"/>
</dbReference>
<dbReference type="HAMAP" id="MF_01989">
    <property type="entry name" value="Cyc_amidohydrol"/>
    <property type="match status" value="1"/>
</dbReference>
<comment type="activity regulation">
    <text evidence="3">Inhibited by barbituric acid.</text>
</comment>
<gene>
    <name evidence="4" type="ORF">CONLIGDRAFT_148674</name>
</gene>
<dbReference type="GO" id="GO:0018753">
    <property type="term" value="F:cyanuric acid amidohydrolase activity"/>
    <property type="evidence" value="ECO:0007669"/>
    <property type="project" value="UniProtKB-UniRule"/>
</dbReference>
<feature type="region of interest" description="RU A" evidence="3">
    <location>
        <begin position="1"/>
        <end position="91"/>
    </location>
</feature>
<feature type="binding site" evidence="3">
    <location>
        <position position="327"/>
    </location>
    <ligand>
        <name>Mg(2+)</name>
        <dbReference type="ChEBI" id="CHEBI:18420"/>
        <note>structural</note>
    </ligand>
</feature>
<dbReference type="GO" id="GO:0019381">
    <property type="term" value="P:atrazine catabolic process"/>
    <property type="evidence" value="ECO:0007669"/>
    <property type="project" value="UniProtKB-UniRule"/>
</dbReference>
<dbReference type="Gene3D" id="3.30.1330.160">
    <property type="entry name" value="Cyanuric acid hydrolase/Barbituras, RU C"/>
    <property type="match status" value="1"/>
</dbReference>
<dbReference type="EMBL" id="KV875110">
    <property type="protein sequence ID" value="OIW22777.1"/>
    <property type="molecule type" value="Genomic_DNA"/>
</dbReference>
<dbReference type="InParanoid" id="A0A1J7INT8"/>
<feature type="site" description="Important for substrate specificity" evidence="3">
    <location>
        <position position="301"/>
    </location>
</feature>
<proteinExistence type="inferred from homology"/>
<reference evidence="4 5" key="1">
    <citation type="submission" date="2016-10" db="EMBL/GenBank/DDBJ databases">
        <title>Draft genome sequence of Coniochaeta ligniaria NRRL30616, a lignocellulolytic fungus for bioabatement of inhibitors in plant biomass hydrolysates.</title>
        <authorList>
            <consortium name="DOE Joint Genome Institute"/>
            <person name="Jimenez D.J."/>
            <person name="Hector R.E."/>
            <person name="Riley R."/>
            <person name="Sun H."/>
            <person name="Grigoriev I.V."/>
            <person name="Van Elsas J.D."/>
            <person name="Nichols N.N."/>
        </authorList>
    </citation>
    <scope>NUCLEOTIDE SEQUENCE [LARGE SCALE GENOMIC DNA]</scope>
    <source>
        <strain evidence="4 5">NRRL 30616</strain>
    </source>
</reference>
<protein>
    <recommendedName>
        <fullName evidence="3">Cyanuric acid amidohydrolase</fullName>
        <shortName evidence="3">CAH</shortName>
        <ecNumber evidence="3">3.5.2.15</ecNumber>
    </recommendedName>
</protein>
<feature type="binding site" evidence="3">
    <location>
        <position position="51"/>
    </location>
    <ligand>
        <name>substrate</name>
    </ligand>
</feature>
<feature type="binding site" evidence="3">
    <location>
        <begin position="324"/>
        <end position="325"/>
    </location>
    <ligand>
        <name>substrate</name>
    </ligand>
</feature>
<comment type="caution">
    <text evidence="3">Lacks conserved residue(s) required for the propagation of feature annotation.</text>
</comment>
<comment type="catalytic activity">
    <reaction evidence="3">
        <text>cyanurate + H2O = 1-carboxybiuret + H(+)</text>
        <dbReference type="Rhea" id="RHEA:70363"/>
        <dbReference type="ChEBI" id="CHEBI:15377"/>
        <dbReference type="ChEBI" id="CHEBI:15378"/>
        <dbReference type="ChEBI" id="CHEBI:38028"/>
        <dbReference type="ChEBI" id="CHEBI:142864"/>
        <dbReference type="EC" id="3.5.2.15"/>
    </reaction>
</comment>
<keyword evidence="3" id="KW-0479">Metal-binding</keyword>
<organism evidence="4 5">
    <name type="scientific">Coniochaeta ligniaria NRRL 30616</name>
    <dbReference type="NCBI Taxonomy" id="1408157"/>
    <lineage>
        <taxon>Eukaryota</taxon>
        <taxon>Fungi</taxon>
        <taxon>Dikarya</taxon>
        <taxon>Ascomycota</taxon>
        <taxon>Pezizomycotina</taxon>
        <taxon>Sordariomycetes</taxon>
        <taxon>Sordariomycetidae</taxon>
        <taxon>Coniochaetales</taxon>
        <taxon>Coniochaetaceae</taxon>
        <taxon>Coniochaeta</taxon>
    </lineage>
</organism>
<evidence type="ECO:0000313" key="4">
    <source>
        <dbReference type="EMBL" id="OIW22777.1"/>
    </source>
</evidence>
<feature type="active site" evidence="3">
    <location>
        <position position="142"/>
    </location>
</feature>
<comment type="pathway">
    <text evidence="3">Xenobiotic degradation; atrazine degradation; biuret from cyanurate: step 1/1.</text>
</comment>
<dbReference type="OrthoDB" id="5210206at2759"/>
<comment type="similarity">
    <text evidence="1 3">Belongs to the cyclic amide hydrolase (CyAH) family.</text>
</comment>